<evidence type="ECO:0000313" key="1">
    <source>
        <dbReference type="EMBL" id="ELT87088.1"/>
    </source>
</evidence>
<protein>
    <submittedName>
        <fullName evidence="1 2">Uncharacterized protein</fullName>
    </submittedName>
</protein>
<keyword evidence="3" id="KW-1185">Reference proteome</keyword>
<dbReference type="EMBL" id="KB312521">
    <property type="protein sequence ID" value="ELT87088.1"/>
    <property type="molecule type" value="Genomic_DNA"/>
</dbReference>
<name>R7T391_CAPTE</name>
<dbReference type="EMBL" id="AMQN01034557">
    <property type="status" value="NOT_ANNOTATED_CDS"/>
    <property type="molecule type" value="Genomic_DNA"/>
</dbReference>
<reference evidence="3" key="1">
    <citation type="submission" date="2012-12" db="EMBL/GenBank/DDBJ databases">
        <authorList>
            <person name="Hellsten U."/>
            <person name="Grimwood J."/>
            <person name="Chapman J.A."/>
            <person name="Shapiro H."/>
            <person name="Aerts A."/>
            <person name="Otillar R.P."/>
            <person name="Terry A.Y."/>
            <person name="Boore J.L."/>
            <person name="Simakov O."/>
            <person name="Marletaz F."/>
            <person name="Cho S.-J."/>
            <person name="Edsinger-Gonzales E."/>
            <person name="Havlak P."/>
            <person name="Kuo D.-H."/>
            <person name="Larsson T."/>
            <person name="Lv J."/>
            <person name="Arendt D."/>
            <person name="Savage R."/>
            <person name="Osoegawa K."/>
            <person name="de Jong P."/>
            <person name="Lindberg D.R."/>
            <person name="Seaver E.C."/>
            <person name="Weisblat D.A."/>
            <person name="Putnam N.H."/>
            <person name="Grigoriev I.V."/>
            <person name="Rokhsar D.S."/>
        </authorList>
    </citation>
    <scope>NUCLEOTIDE SEQUENCE</scope>
    <source>
        <strain evidence="3">I ESC-2004</strain>
    </source>
</reference>
<dbReference type="Proteomes" id="UP000014760">
    <property type="component" value="Unassembled WGS sequence"/>
</dbReference>
<gene>
    <name evidence="1" type="ORF">CAPTEDRAFT_187805</name>
</gene>
<dbReference type="EnsemblMetazoa" id="CapteT187805">
    <property type="protein sequence ID" value="CapteP187805"/>
    <property type="gene ID" value="CapteG187805"/>
</dbReference>
<dbReference type="EMBL" id="AMQN01034558">
    <property type="status" value="NOT_ANNOTATED_CDS"/>
    <property type="molecule type" value="Genomic_DNA"/>
</dbReference>
<proteinExistence type="predicted"/>
<evidence type="ECO:0000313" key="3">
    <source>
        <dbReference type="Proteomes" id="UP000014760"/>
    </source>
</evidence>
<dbReference type="AlphaFoldDB" id="R7T391"/>
<sequence>MLAIAQRVGFDLHIKLNAAKSQLLLFNPGQHREVFPVYFSGTFVSQSTEAVHLGHLISFDSKLPPICSAEDLTRRTNILASRFGHCGLEVKYRLFKAHCMSAYGFTGGQSIPFMSACSTSENAIVQRCFKEIILGSRSADDSKDIKHEVDNFIRKFQFVINE</sequence>
<evidence type="ECO:0000313" key="2">
    <source>
        <dbReference type="EnsemblMetazoa" id="CapteP187805"/>
    </source>
</evidence>
<accession>R7T391</accession>
<feature type="non-terminal residue" evidence="1">
    <location>
        <position position="162"/>
    </location>
</feature>
<reference evidence="2" key="3">
    <citation type="submission" date="2015-06" db="UniProtKB">
        <authorList>
            <consortium name="EnsemblMetazoa"/>
        </authorList>
    </citation>
    <scope>IDENTIFICATION</scope>
</reference>
<reference evidence="1 3" key="2">
    <citation type="journal article" date="2013" name="Nature">
        <title>Insights into bilaterian evolution from three spiralian genomes.</title>
        <authorList>
            <person name="Simakov O."/>
            <person name="Marletaz F."/>
            <person name="Cho S.J."/>
            <person name="Edsinger-Gonzales E."/>
            <person name="Havlak P."/>
            <person name="Hellsten U."/>
            <person name="Kuo D.H."/>
            <person name="Larsson T."/>
            <person name="Lv J."/>
            <person name="Arendt D."/>
            <person name="Savage R."/>
            <person name="Osoegawa K."/>
            <person name="de Jong P."/>
            <person name="Grimwood J."/>
            <person name="Chapman J.A."/>
            <person name="Shapiro H."/>
            <person name="Aerts A."/>
            <person name="Otillar R.P."/>
            <person name="Terry A.Y."/>
            <person name="Boore J.L."/>
            <person name="Grigoriev I.V."/>
            <person name="Lindberg D.R."/>
            <person name="Seaver E.C."/>
            <person name="Weisblat D.A."/>
            <person name="Putnam N.H."/>
            <person name="Rokhsar D.S."/>
        </authorList>
    </citation>
    <scope>NUCLEOTIDE SEQUENCE</scope>
    <source>
        <strain evidence="1 3">I ESC-2004</strain>
    </source>
</reference>
<organism evidence="1">
    <name type="scientific">Capitella teleta</name>
    <name type="common">Polychaete worm</name>
    <dbReference type="NCBI Taxonomy" id="283909"/>
    <lineage>
        <taxon>Eukaryota</taxon>
        <taxon>Metazoa</taxon>
        <taxon>Spiralia</taxon>
        <taxon>Lophotrochozoa</taxon>
        <taxon>Annelida</taxon>
        <taxon>Polychaeta</taxon>
        <taxon>Sedentaria</taxon>
        <taxon>Scolecida</taxon>
        <taxon>Capitellidae</taxon>
        <taxon>Capitella</taxon>
    </lineage>
</organism>
<dbReference type="HOGENOM" id="CLU_1639593_0_0_1"/>